<evidence type="ECO:0000313" key="8">
    <source>
        <dbReference type="EMBL" id="MEU5712983.1"/>
    </source>
</evidence>
<proteinExistence type="inferred from homology"/>
<feature type="region of interest" description="Disordered" evidence="7">
    <location>
        <begin position="79"/>
        <end position="160"/>
    </location>
</feature>
<name>A0ABV3ALZ4_9ACTN</name>
<feature type="compositionally biased region" description="Low complexity" evidence="7">
    <location>
        <begin position="1"/>
        <end position="23"/>
    </location>
</feature>
<dbReference type="Pfam" id="PF04686">
    <property type="entry name" value="SsgA"/>
    <property type="match status" value="1"/>
</dbReference>
<feature type="compositionally biased region" description="Basic and acidic residues" evidence="7">
    <location>
        <begin position="35"/>
        <end position="50"/>
    </location>
</feature>
<gene>
    <name evidence="8" type="ORF">AB0H04_40255</name>
</gene>
<sequence length="160" mass="17431">MTGTPHGPQAPAPGATPSSSPRPSGDHAPPTAARDLPDDGTREPSGEGDFRVWPLPPRDRVRLNLSRPDGHAAFEAEAAAVRQWPDATNARPGNRHRQGREQCHQPDSHSTDARPNRRSHPGSGQGRRGLRPARTTTVRRTKGTPRCPTRPRPRHRSVSC</sequence>
<dbReference type="InterPro" id="IPR038658">
    <property type="entry name" value="SsgB_sf"/>
</dbReference>
<keyword evidence="9" id="KW-1185">Reference proteome</keyword>
<feature type="compositionally biased region" description="Basic and acidic residues" evidence="7">
    <location>
        <begin position="99"/>
        <end position="115"/>
    </location>
</feature>
<reference evidence="8 9" key="1">
    <citation type="submission" date="2024-06" db="EMBL/GenBank/DDBJ databases">
        <title>The Natural Products Discovery Center: Release of the First 8490 Sequenced Strains for Exploring Actinobacteria Biosynthetic Diversity.</title>
        <authorList>
            <person name="Kalkreuter E."/>
            <person name="Kautsar S.A."/>
            <person name="Yang D."/>
            <person name="Bader C.D."/>
            <person name="Teijaro C.N."/>
            <person name="Fluegel L."/>
            <person name="Davis C.M."/>
            <person name="Simpson J.R."/>
            <person name="Lauterbach L."/>
            <person name="Steele A.D."/>
            <person name="Gui C."/>
            <person name="Meng S."/>
            <person name="Li G."/>
            <person name="Viehrig K."/>
            <person name="Ye F."/>
            <person name="Su P."/>
            <person name="Kiefer A.F."/>
            <person name="Nichols A."/>
            <person name="Cepeda A.J."/>
            <person name="Yan W."/>
            <person name="Fan B."/>
            <person name="Jiang Y."/>
            <person name="Adhikari A."/>
            <person name="Zheng C.-J."/>
            <person name="Schuster L."/>
            <person name="Cowan T.M."/>
            <person name="Smanski M.J."/>
            <person name="Chevrette M.G."/>
            <person name="De Carvalho L.P.S."/>
            <person name="Shen B."/>
        </authorList>
    </citation>
    <scope>NUCLEOTIDE SEQUENCE [LARGE SCALE GENOMIC DNA]</scope>
    <source>
        <strain evidence="8 9">NPDC020594</strain>
    </source>
</reference>
<comment type="similarity">
    <text evidence="2">Belongs to the SsgA family.</text>
</comment>
<evidence type="ECO:0000256" key="6">
    <source>
        <dbReference type="ARBA" id="ARBA00023306"/>
    </source>
</evidence>
<feature type="compositionally biased region" description="Basic residues" evidence="7">
    <location>
        <begin position="137"/>
        <end position="160"/>
    </location>
</feature>
<evidence type="ECO:0000256" key="1">
    <source>
        <dbReference type="ARBA" id="ARBA00004431"/>
    </source>
</evidence>
<comment type="caution">
    <text evidence="8">The sequence shown here is derived from an EMBL/GenBank/DDBJ whole genome shotgun (WGS) entry which is preliminary data.</text>
</comment>
<keyword evidence="3" id="KW-0132">Cell division</keyword>
<dbReference type="Proteomes" id="UP001551011">
    <property type="component" value="Unassembled WGS sequence"/>
</dbReference>
<feature type="compositionally biased region" description="Basic and acidic residues" evidence="7">
    <location>
        <begin position="57"/>
        <end position="66"/>
    </location>
</feature>
<keyword evidence="4" id="KW-0749">Sporulation</keyword>
<accession>A0ABV3ALZ4</accession>
<evidence type="ECO:0000256" key="3">
    <source>
        <dbReference type="ARBA" id="ARBA00022618"/>
    </source>
</evidence>
<protein>
    <submittedName>
        <fullName evidence="8">SsgA family sporulation/cell division regulator</fullName>
    </submittedName>
</protein>
<evidence type="ECO:0000256" key="5">
    <source>
        <dbReference type="ARBA" id="ARBA00023210"/>
    </source>
</evidence>
<dbReference type="EMBL" id="JBFAEG010000043">
    <property type="protein sequence ID" value="MEU5712983.1"/>
    <property type="molecule type" value="Genomic_DNA"/>
</dbReference>
<keyword evidence="6" id="KW-0131">Cell cycle</keyword>
<comment type="subcellular location">
    <subcellularLocation>
        <location evidence="1">Cell septum</location>
    </subcellularLocation>
</comment>
<organism evidence="8 9">
    <name type="scientific">Streptomyces flaveolus</name>
    <dbReference type="NCBI Taxonomy" id="67297"/>
    <lineage>
        <taxon>Bacteria</taxon>
        <taxon>Bacillati</taxon>
        <taxon>Actinomycetota</taxon>
        <taxon>Actinomycetes</taxon>
        <taxon>Kitasatosporales</taxon>
        <taxon>Streptomycetaceae</taxon>
        <taxon>Streptomyces</taxon>
    </lineage>
</organism>
<keyword evidence="5" id="KW-0717">Septation</keyword>
<dbReference type="Gene3D" id="2.30.31.20">
    <property type="entry name" value="Sporulation-specific cell division protein SsgB"/>
    <property type="match status" value="1"/>
</dbReference>
<evidence type="ECO:0000256" key="7">
    <source>
        <dbReference type="SAM" id="MobiDB-lite"/>
    </source>
</evidence>
<dbReference type="RefSeq" id="WP_106972176.1">
    <property type="nucleotide sequence ID" value="NZ_JBFAEG010000043.1"/>
</dbReference>
<evidence type="ECO:0000256" key="2">
    <source>
        <dbReference type="ARBA" id="ARBA00009323"/>
    </source>
</evidence>
<dbReference type="InterPro" id="IPR006776">
    <property type="entry name" value="SsgB"/>
</dbReference>
<evidence type="ECO:0000256" key="4">
    <source>
        <dbReference type="ARBA" id="ARBA00022969"/>
    </source>
</evidence>
<evidence type="ECO:0000313" key="9">
    <source>
        <dbReference type="Proteomes" id="UP001551011"/>
    </source>
</evidence>
<feature type="region of interest" description="Disordered" evidence="7">
    <location>
        <begin position="1"/>
        <end position="66"/>
    </location>
</feature>